<feature type="transmembrane region" description="Helical" evidence="2">
    <location>
        <begin position="298"/>
        <end position="317"/>
    </location>
</feature>
<dbReference type="Pfam" id="PF04892">
    <property type="entry name" value="VanZ"/>
    <property type="match status" value="1"/>
</dbReference>
<feature type="compositionally biased region" description="Basic and acidic residues" evidence="1">
    <location>
        <begin position="380"/>
        <end position="397"/>
    </location>
</feature>
<keyword evidence="2" id="KW-1133">Transmembrane helix</keyword>
<evidence type="ECO:0000256" key="2">
    <source>
        <dbReference type="SAM" id="Phobius"/>
    </source>
</evidence>
<keyword evidence="2" id="KW-0472">Membrane</keyword>
<organism evidence="4 5">
    <name type="scientific">Roseateles amylovorans</name>
    <dbReference type="NCBI Taxonomy" id="2978473"/>
    <lineage>
        <taxon>Bacteria</taxon>
        <taxon>Pseudomonadati</taxon>
        <taxon>Pseudomonadota</taxon>
        <taxon>Betaproteobacteria</taxon>
        <taxon>Burkholderiales</taxon>
        <taxon>Sphaerotilaceae</taxon>
        <taxon>Roseateles</taxon>
    </lineage>
</organism>
<feature type="transmembrane region" description="Helical" evidence="2">
    <location>
        <begin position="215"/>
        <end position="233"/>
    </location>
</feature>
<gene>
    <name evidence="4" type="ORF">N4261_23805</name>
</gene>
<feature type="transmembrane region" description="Helical" evidence="2">
    <location>
        <begin position="7"/>
        <end position="27"/>
    </location>
</feature>
<name>A0ABY6AYF5_9BURK</name>
<feature type="transmembrane region" description="Helical" evidence="2">
    <location>
        <begin position="240"/>
        <end position="262"/>
    </location>
</feature>
<dbReference type="Proteomes" id="UP001064933">
    <property type="component" value="Chromosome"/>
</dbReference>
<keyword evidence="5" id="KW-1185">Reference proteome</keyword>
<evidence type="ECO:0000256" key="1">
    <source>
        <dbReference type="SAM" id="MobiDB-lite"/>
    </source>
</evidence>
<feature type="transmembrane region" description="Helical" evidence="2">
    <location>
        <begin position="54"/>
        <end position="73"/>
    </location>
</feature>
<accession>A0ABY6AYF5</accession>
<feature type="transmembrane region" description="Helical" evidence="2">
    <location>
        <begin position="268"/>
        <end position="291"/>
    </location>
</feature>
<evidence type="ECO:0000313" key="4">
    <source>
        <dbReference type="EMBL" id="UXH77948.1"/>
    </source>
</evidence>
<reference evidence="4" key="1">
    <citation type="submission" date="2022-10" db="EMBL/GenBank/DDBJ databases">
        <title>Characterization and whole genome sequencing of a new Roseateles species, isolated from fresh water.</title>
        <authorList>
            <person name="Guliayeva D.Y."/>
            <person name="Akhremchuk A.E."/>
            <person name="Sikolenko M.A."/>
            <person name="Valentovich L.N."/>
            <person name="Sidarenka A.V."/>
        </authorList>
    </citation>
    <scope>NUCLEOTIDE SEQUENCE</scope>
    <source>
        <strain evidence="4">BIM B-1768</strain>
    </source>
</reference>
<dbReference type="InterPro" id="IPR006976">
    <property type="entry name" value="VanZ-like"/>
</dbReference>
<feature type="compositionally biased region" description="Basic and acidic residues" evidence="1">
    <location>
        <begin position="414"/>
        <end position="423"/>
    </location>
</feature>
<feature type="region of interest" description="Disordered" evidence="1">
    <location>
        <begin position="380"/>
        <end position="437"/>
    </location>
</feature>
<keyword evidence="2" id="KW-0812">Transmembrane</keyword>
<dbReference type="NCBIfam" id="NF037970">
    <property type="entry name" value="vanZ_1"/>
    <property type="match status" value="1"/>
</dbReference>
<dbReference type="RefSeq" id="WP_261757708.1">
    <property type="nucleotide sequence ID" value="NZ_CP104562.2"/>
</dbReference>
<feature type="transmembrane region" description="Helical" evidence="2">
    <location>
        <begin position="147"/>
        <end position="168"/>
    </location>
</feature>
<feature type="transmembrane region" description="Helical" evidence="2">
    <location>
        <begin position="115"/>
        <end position="135"/>
    </location>
</feature>
<protein>
    <submittedName>
        <fullName evidence="4">VanZ family protein</fullName>
    </submittedName>
</protein>
<dbReference type="EMBL" id="CP104562">
    <property type="protein sequence ID" value="UXH77948.1"/>
    <property type="molecule type" value="Genomic_DNA"/>
</dbReference>
<feature type="domain" description="VanZ-like" evidence="3">
    <location>
        <begin position="47"/>
        <end position="129"/>
    </location>
</feature>
<proteinExistence type="predicted"/>
<sequence>MERRSSATWLALCYGLLVVYASLYPFWPWRVPPSLPWPGMVGLPWPRYWGRFDLWANALGYWPLGLLAFAAVIRSGGRTAGALLLSMVGLPLLSFSMETLQYFLPGRVPSLADFLLNSAGAWIGALCAWGLHRFGGLARWTGWRERWFVPHSAGALALLALWPIGLLYPAPVPLGLGQLLPRLRELAGAMLENTPWQMTADEVPLDLPLPPGLEAIAIAMGVLAPCLLALSVARPGKRRLALVVGAAALGMLGTAWSTLLNFGPDHVWAWLTPATGPGLGAGVALALMAAWMSRRANAAWGLVVLTALIALVAEAPADPYLLENLQAWEQGRFVNLYGLAQWIGWLWPFAALAWLLYGVTQSDRPRQVFHSVQDVLPEDLPERLPKPLSEGMHDDRGTPAVTPGDFHPGMPIAERVEPRDRSHTPTVGENPEPTIKP</sequence>
<feature type="transmembrane region" description="Helical" evidence="2">
    <location>
        <begin position="337"/>
        <end position="357"/>
    </location>
</feature>
<evidence type="ECO:0000259" key="3">
    <source>
        <dbReference type="Pfam" id="PF04892"/>
    </source>
</evidence>
<feature type="transmembrane region" description="Helical" evidence="2">
    <location>
        <begin position="80"/>
        <end position="103"/>
    </location>
</feature>
<evidence type="ECO:0000313" key="5">
    <source>
        <dbReference type="Proteomes" id="UP001064933"/>
    </source>
</evidence>